<evidence type="ECO:0008006" key="8">
    <source>
        <dbReference type="Google" id="ProtNLM"/>
    </source>
</evidence>
<feature type="domain" description="Plastocyanin-like" evidence="4">
    <location>
        <begin position="168"/>
        <end position="311"/>
    </location>
</feature>
<dbReference type="PANTHER" id="PTHR11709:SF511">
    <property type="entry name" value="LACCASE"/>
    <property type="match status" value="1"/>
</dbReference>
<dbReference type="SUPFAM" id="SSF49503">
    <property type="entry name" value="Cupredoxins"/>
    <property type="match status" value="2"/>
</dbReference>
<sequence length="437" mass="47948">MFGVLRRPAVPLVLFKCCLCSWRLVIGKTIVRHVFHLSEFFADPDGIEVLVAGINQEVNAPTIEVHRGDQLQIEVQNGLHVPISFHMHGLEYRSEPFMDGVAGLTQCAIAPNHTFLYDFSVQDYPGTYWYHPHTDLSHLSSIDSMKGVLIVHPPLGSNELHHDLYHEEMVLFYTDWWHQSQHELYMGRLGGQLGPVTTDADGIRVGTFPYQGMLLNGRGGASVAPLAMQPGSRYRLRVINGGWVFPIEFSVDGHALLVIQTDGADTEPLEVDSIQISNGERYDVVLVRRSEACASRTSFWVRAAALGAMPQGGLSTALHLGEAGPPEECPHQNPKTLNCVWDRSRPRSGCLLLTALRRHARAGETYGWDHGAAGEVVVVVFVAVAVAVAPPSPSPLPPSPPLPPPPSLSLPPAGGYRDAHHRCKVHLTTELRPLCEA</sequence>
<dbReference type="InterPro" id="IPR001117">
    <property type="entry name" value="Cu-oxidase_2nd"/>
</dbReference>
<feature type="compositionally biased region" description="Pro residues" evidence="2">
    <location>
        <begin position="392"/>
        <end position="409"/>
    </location>
</feature>
<dbReference type="InterPro" id="IPR008972">
    <property type="entry name" value="Cupredoxin"/>
</dbReference>
<proteinExistence type="inferred from homology"/>
<dbReference type="InterPro" id="IPR011707">
    <property type="entry name" value="Cu-oxidase-like_N"/>
</dbReference>
<dbReference type="InterPro" id="IPR045087">
    <property type="entry name" value="Cu-oxidase_fam"/>
</dbReference>
<evidence type="ECO:0000259" key="4">
    <source>
        <dbReference type="Pfam" id="PF00394"/>
    </source>
</evidence>
<comment type="similarity">
    <text evidence="1">Belongs to the multicopper oxidase family.</text>
</comment>
<dbReference type="Proteomes" id="UP001189429">
    <property type="component" value="Unassembled WGS sequence"/>
</dbReference>
<name>A0ABN9XJ01_9DINO</name>
<accession>A0ABN9XJ01</accession>
<evidence type="ECO:0000256" key="2">
    <source>
        <dbReference type="SAM" id="MobiDB-lite"/>
    </source>
</evidence>
<dbReference type="CDD" id="cd04206">
    <property type="entry name" value="CuRO_1_LCC_like"/>
    <property type="match status" value="1"/>
</dbReference>
<evidence type="ECO:0000256" key="1">
    <source>
        <dbReference type="ARBA" id="ARBA00010609"/>
    </source>
</evidence>
<protein>
    <recommendedName>
        <fullName evidence="8">Laccase</fullName>
    </recommendedName>
</protein>
<dbReference type="Pfam" id="PF07732">
    <property type="entry name" value="Cu-oxidase_3"/>
    <property type="match status" value="1"/>
</dbReference>
<feature type="chain" id="PRO_5045078674" description="Laccase" evidence="3">
    <location>
        <begin position="28"/>
        <end position="437"/>
    </location>
</feature>
<feature type="signal peptide" evidence="3">
    <location>
        <begin position="1"/>
        <end position="27"/>
    </location>
</feature>
<comment type="caution">
    <text evidence="6">The sequence shown here is derived from an EMBL/GenBank/DDBJ whole genome shotgun (WGS) entry which is preliminary data.</text>
</comment>
<organism evidence="6 7">
    <name type="scientific">Prorocentrum cordatum</name>
    <dbReference type="NCBI Taxonomy" id="2364126"/>
    <lineage>
        <taxon>Eukaryota</taxon>
        <taxon>Sar</taxon>
        <taxon>Alveolata</taxon>
        <taxon>Dinophyceae</taxon>
        <taxon>Prorocentrales</taxon>
        <taxon>Prorocentraceae</taxon>
        <taxon>Prorocentrum</taxon>
    </lineage>
</organism>
<dbReference type="PANTHER" id="PTHR11709">
    <property type="entry name" value="MULTI-COPPER OXIDASE"/>
    <property type="match status" value="1"/>
</dbReference>
<reference evidence="6" key="1">
    <citation type="submission" date="2023-10" db="EMBL/GenBank/DDBJ databases">
        <authorList>
            <person name="Chen Y."/>
            <person name="Shah S."/>
            <person name="Dougan E. K."/>
            <person name="Thang M."/>
            <person name="Chan C."/>
        </authorList>
    </citation>
    <scope>NUCLEOTIDE SEQUENCE [LARGE SCALE GENOMIC DNA]</scope>
</reference>
<feature type="region of interest" description="Disordered" evidence="2">
    <location>
        <begin position="392"/>
        <end position="415"/>
    </location>
</feature>
<feature type="domain" description="Plastocyanin-like" evidence="5">
    <location>
        <begin position="49"/>
        <end position="154"/>
    </location>
</feature>
<evidence type="ECO:0000256" key="3">
    <source>
        <dbReference type="SAM" id="SignalP"/>
    </source>
</evidence>
<keyword evidence="7" id="KW-1185">Reference proteome</keyword>
<dbReference type="EMBL" id="CAUYUJ010020661">
    <property type="protein sequence ID" value="CAK0899768.1"/>
    <property type="molecule type" value="Genomic_DNA"/>
</dbReference>
<dbReference type="Pfam" id="PF00394">
    <property type="entry name" value="Cu-oxidase"/>
    <property type="match status" value="1"/>
</dbReference>
<gene>
    <name evidence="6" type="ORF">PCOR1329_LOCUS77208</name>
</gene>
<evidence type="ECO:0000313" key="7">
    <source>
        <dbReference type="Proteomes" id="UP001189429"/>
    </source>
</evidence>
<dbReference type="Gene3D" id="2.60.40.420">
    <property type="entry name" value="Cupredoxins - blue copper proteins"/>
    <property type="match status" value="2"/>
</dbReference>
<evidence type="ECO:0000259" key="5">
    <source>
        <dbReference type="Pfam" id="PF07732"/>
    </source>
</evidence>
<evidence type="ECO:0000313" key="6">
    <source>
        <dbReference type="EMBL" id="CAK0899768.1"/>
    </source>
</evidence>
<keyword evidence="3" id="KW-0732">Signal</keyword>